<proteinExistence type="predicted"/>
<dbReference type="AlphaFoldDB" id="A0A4Y2E1T0"/>
<keyword evidence="3" id="KW-1185">Reference proteome</keyword>
<evidence type="ECO:0000313" key="2">
    <source>
        <dbReference type="EMBL" id="GBM22269.1"/>
    </source>
</evidence>
<dbReference type="Proteomes" id="UP000499080">
    <property type="component" value="Unassembled WGS sequence"/>
</dbReference>
<sequence length="93" mass="9904">MVDTFTTSINCCYEASDEGASLLTSATLWERFMSSVSKVNCRRAFARDSPAVGVSFFPAGHKCGPVPSGNSPERQPTTYAGAPALPRAPGRFD</sequence>
<reference evidence="2 3" key="1">
    <citation type="journal article" date="2019" name="Sci. Rep.">
        <title>Orb-weaving spider Araneus ventricosus genome elucidates the spidroin gene catalogue.</title>
        <authorList>
            <person name="Kono N."/>
            <person name="Nakamura H."/>
            <person name="Ohtoshi R."/>
            <person name="Moran D.A.P."/>
            <person name="Shinohara A."/>
            <person name="Yoshida Y."/>
            <person name="Fujiwara M."/>
            <person name="Mori M."/>
            <person name="Tomita M."/>
            <person name="Arakawa K."/>
        </authorList>
    </citation>
    <scope>NUCLEOTIDE SEQUENCE [LARGE SCALE GENOMIC DNA]</scope>
</reference>
<protein>
    <submittedName>
        <fullName evidence="2">Uncharacterized protein</fullName>
    </submittedName>
</protein>
<name>A0A4Y2E1T0_ARAVE</name>
<evidence type="ECO:0000313" key="3">
    <source>
        <dbReference type="Proteomes" id="UP000499080"/>
    </source>
</evidence>
<evidence type="ECO:0000256" key="1">
    <source>
        <dbReference type="SAM" id="MobiDB-lite"/>
    </source>
</evidence>
<organism evidence="2 3">
    <name type="scientific">Araneus ventricosus</name>
    <name type="common">Orbweaver spider</name>
    <name type="synonym">Epeira ventricosa</name>
    <dbReference type="NCBI Taxonomy" id="182803"/>
    <lineage>
        <taxon>Eukaryota</taxon>
        <taxon>Metazoa</taxon>
        <taxon>Ecdysozoa</taxon>
        <taxon>Arthropoda</taxon>
        <taxon>Chelicerata</taxon>
        <taxon>Arachnida</taxon>
        <taxon>Araneae</taxon>
        <taxon>Araneomorphae</taxon>
        <taxon>Entelegynae</taxon>
        <taxon>Araneoidea</taxon>
        <taxon>Araneidae</taxon>
        <taxon>Araneus</taxon>
    </lineage>
</organism>
<comment type="caution">
    <text evidence="2">The sequence shown here is derived from an EMBL/GenBank/DDBJ whole genome shotgun (WGS) entry which is preliminary data.</text>
</comment>
<dbReference type="EMBL" id="BGPR01091185">
    <property type="protein sequence ID" value="GBM22269.1"/>
    <property type="molecule type" value="Genomic_DNA"/>
</dbReference>
<feature type="region of interest" description="Disordered" evidence="1">
    <location>
        <begin position="66"/>
        <end position="93"/>
    </location>
</feature>
<feature type="compositionally biased region" description="Low complexity" evidence="1">
    <location>
        <begin position="80"/>
        <end position="93"/>
    </location>
</feature>
<gene>
    <name evidence="2" type="ORF">AVEN_233791_1</name>
</gene>
<accession>A0A4Y2E1T0</accession>
<feature type="compositionally biased region" description="Polar residues" evidence="1">
    <location>
        <begin position="68"/>
        <end position="78"/>
    </location>
</feature>